<dbReference type="FunCoup" id="A0A0Q3EI53">
    <property type="interactions" value="252"/>
</dbReference>
<keyword evidence="5" id="KW-1185">Reference proteome</keyword>
<reference evidence="3 4" key="1">
    <citation type="journal article" date="2010" name="Nature">
        <title>Genome sequencing and analysis of the model grass Brachypodium distachyon.</title>
        <authorList>
            <consortium name="International Brachypodium Initiative"/>
        </authorList>
    </citation>
    <scope>NUCLEOTIDE SEQUENCE [LARGE SCALE GENOMIC DNA]</scope>
    <source>
        <strain evidence="3 4">Bd21</strain>
    </source>
</reference>
<protein>
    <recommendedName>
        <fullName evidence="2">F-box/LRR-repeat protein 15/At3g58940/PEG3-like LRR domain-containing protein</fullName>
    </recommendedName>
</protein>
<feature type="compositionally biased region" description="Acidic residues" evidence="1">
    <location>
        <begin position="110"/>
        <end position="141"/>
    </location>
</feature>
<gene>
    <name evidence="3" type="ORF">BRADI_4g02873v3</name>
</gene>
<evidence type="ECO:0000313" key="5">
    <source>
        <dbReference type="Proteomes" id="UP000008810"/>
    </source>
</evidence>
<evidence type="ECO:0000313" key="3">
    <source>
        <dbReference type="EMBL" id="KQJ86012.2"/>
    </source>
</evidence>
<dbReference type="InterPro" id="IPR055302">
    <property type="entry name" value="F-box_dom-containing"/>
</dbReference>
<name>A0A0Q3EI53_BRADI</name>
<evidence type="ECO:0000259" key="2">
    <source>
        <dbReference type="Pfam" id="PF24758"/>
    </source>
</evidence>
<reference evidence="3" key="2">
    <citation type="submission" date="2017-06" db="EMBL/GenBank/DDBJ databases">
        <title>WGS assembly of Brachypodium distachyon.</title>
        <authorList>
            <consortium name="The International Brachypodium Initiative"/>
            <person name="Lucas S."/>
            <person name="Harmon-Smith M."/>
            <person name="Lail K."/>
            <person name="Tice H."/>
            <person name="Grimwood J."/>
            <person name="Bruce D."/>
            <person name="Barry K."/>
            <person name="Shu S."/>
            <person name="Lindquist E."/>
            <person name="Wang M."/>
            <person name="Pitluck S."/>
            <person name="Vogel J.P."/>
            <person name="Garvin D.F."/>
            <person name="Mockler T.C."/>
            <person name="Schmutz J."/>
            <person name="Rokhsar D."/>
            <person name="Bevan M.W."/>
        </authorList>
    </citation>
    <scope>NUCLEOTIDE SEQUENCE</scope>
    <source>
        <strain evidence="3">Bd21</strain>
    </source>
</reference>
<dbReference type="Pfam" id="PF24758">
    <property type="entry name" value="LRR_At5g56370"/>
    <property type="match status" value="1"/>
</dbReference>
<organism evidence="3">
    <name type="scientific">Brachypodium distachyon</name>
    <name type="common">Purple false brome</name>
    <name type="synonym">Trachynia distachya</name>
    <dbReference type="NCBI Taxonomy" id="15368"/>
    <lineage>
        <taxon>Eukaryota</taxon>
        <taxon>Viridiplantae</taxon>
        <taxon>Streptophyta</taxon>
        <taxon>Embryophyta</taxon>
        <taxon>Tracheophyta</taxon>
        <taxon>Spermatophyta</taxon>
        <taxon>Magnoliopsida</taxon>
        <taxon>Liliopsida</taxon>
        <taxon>Poales</taxon>
        <taxon>Poaceae</taxon>
        <taxon>BOP clade</taxon>
        <taxon>Pooideae</taxon>
        <taxon>Stipodae</taxon>
        <taxon>Brachypodieae</taxon>
        <taxon>Brachypodium</taxon>
    </lineage>
</organism>
<dbReference type="EMBL" id="CM000883">
    <property type="protein sequence ID" value="KQJ86012.2"/>
    <property type="molecule type" value="Genomic_DNA"/>
</dbReference>
<dbReference type="Proteomes" id="UP000008810">
    <property type="component" value="Chromosome 4"/>
</dbReference>
<dbReference type="PANTHER" id="PTHR32141">
    <property type="match status" value="1"/>
</dbReference>
<dbReference type="Gramene" id="KQJ86012">
    <property type="protein sequence ID" value="KQJ86012"/>
    <property type="gene ID" value="BRADI_4g02873v3"/>
</dbReference>
<accession>A0A0Q3EI53</accession>
<reference evidence="4" key="3">
    <citation type="submission" date="2018-08" db="UniProtKB">
        <authorList>
            <consortium name="EnsemblPlants"/>
        </authorList>
    </citation>
    <scope>IDENTIFICATION</scope>
    <source>
        <strain evidence="4">cv. Bd21</strain>
    </source>
</reference>
<evidence type="ECO:0000313" key="4">
    <source>
        <dbReference type="EnsemblPlants" id="KQJ86012"/>
    </source>
</evidence>
<dbReference type="OrthoDB" id="688227at2759"/>
<dbReference type="AlphaFoldDB" id="A0A0Q3EI53"/>
<sequence>MEAARAEEIVWHPVRSGISPEPRATHPSAVRPRAFDSHADWRALPRPAIAALFLHLPVLDLFRLGHLFTPRWLEPLELHDAQFARLPIPRSHVADAIGNVLDKYLAAGEDEVEHEDVDEDDGGGGEGEDRDDELEDGDDGEGICGAAGRRRVESFRVECTEWLAEHAARWCAALKNGLADEVILFNRGDPPVLSPVPPGLLQCATVTILHLGFFTVEAGELDALTETIHLGLYGCACRPGVVEGVVAACRKLHKLWIHDCAPPLEHVVVSSAIRLWRISMLRTAARSLTVHNAPILHEIVFPAPGAMVSIRRARWLRRLISLHFPTISLEIDREQIPPQPQTEWLATVLTTLVLVVDYAALGGAAMAPFAVEQMLRPFPYLKELFIQRKDEVSEAEGLASSKDPRGYQHLFDCIQCAARELSVLNLVNFQGGKAELALARAILYKARPLRRIVLTHSGRVMEAFVEADRALRLARPRLSISHQPMSSFETTLNPVQRDRDRFVRIETLGSGLTDPMAANGLRL</sequence>
<dbReference type="EnsemblPlants" id="KQJ86012">
    <property type="protein sequence ID" value="KQJ86012"/>
    <property type="gene ID" value="BRADI_4g02873v3"/>
</dbReference>
<feature type="region of interest" description="Disordered" evidence="1">
    <location>
        <begin position="110"/>
        <end position="145"/>
    </location>
</feature>
<evidence type="ECO:0000256" key="1">
    <source>
        <dbReference type="SAM" id="MobiDB-lite"/>
    </source>
</evidence>
<feature type="domain" description="F-box/LRR-repeat protein 15/At3g58940/PEG3-like LRR" evidence="2">
    <location>
        <begin position="168"/>
        <end position="386"/>
    </location>
</feature>
<dbReference type="InParanoid" id="A0A0Q3EI53"/>
<proteinExistence type="predicted"/>
<dbReference type="InterPro" id="IPR055411">
    <property type="entry name" value="LRR_FXL15/At3g58940/PEG3-like"/>
</dbReference>
<dbReference type="PANTHER" id="PTHR32141:SF97">
    <property type="entry name" value="OS04G0231400 PROTEIN"/>
    <property type="match status" value="1"/>
</dbReference>